<proteinExistence type="predicted"/>
<name>A0A8X7BSE5_9ARAC</name>
<feature type="region of interest" description="Disordered" evidence="1">
    <location>
        <begin position="20"/>
        <end position="46"/>
    </location>
</feature>
<evidence type="ECO:0000313" key="3">
    <source>
        <dbReference type="Proteomes" id="UP000886998"/>
    </source>
</evidence>
<keyword evidence="3" id="KW-1185">Reference proteome</keyword>
<comment type="caution">
    <text evidence="2">The sequence shown here is derived from an EMBL/GenBank/DDBJ whole genome shotgun (WGS) entry which is preliminary data.</text>
</comment>
<dbReference type="AlphaFoldDB" id="A0A8X7BSE5"/>
<dbReference type="Proteomes" id="UP000886998">
    <property type="component" value="Unassembled WGS sequence"/>
</dbReference>
<accession>A0A8X7BSE5</accession>
<protein>
    <submittedName>
        <fullName evidence="2">Uncharacterized protein</fullName>
    </submittedName>
</protein>
<sequence length="102" mass="11708">MHHSPIQGWSESQSISDGEYWISQMSNNVEEHRGEGENDTPQKKVTINERHTLSTGSTNCTYSTSLSILSLKNKARRDSECSSIHHYHLSYIPIYDLLHGYR</sequence>
<evidence type="ECO:0000313" key="2">
    <source>
        <dbReference type="EMBL" id="GFY40907.1"/>
    </source>
</evidence>
<dbReference type="EMBL" id="BMAV01002189">
    <property type="protein sequence ID" value="GFY40907.1"/>
    <property type="molecule type" value="Genomic_DNA"/>
</dbReference>
<reference evidence="2" key="1">
    <citation type="submission" date="2020-08" db="EMBL/GenBank/DDBJ databases">
        <title>Multicomponent nature underlies the extraordinary mechanical properties of spider dragline silk.</title>
        <authorList>
            <person name="Kono N."/>
            <person name="Nakamura H."/>
            <person name="Mori M."/>
            <person name="Yoshida Y."/>
            <person name="Ohtoshi R."/>
            <person name="Malay A.D."/>
            <person name="Moran D.A.P."/>
            <person name="Tomita M."/>
            <person name="Numata K."/>
            <person name="Arakawa K."/>
        </authorList>
    </citation>
    <scope>NUCLEOTIDE SEQUENCE</scope>
</reference>
<gene>
    <name evidence="2" type="ORF">TNIN_484901</name>
</gene>
<evidence type="ECO:0000256" key="1">
    <source>
        <dbReference type="SAM" id="MobiDB-lite"/>
    </source>
</evidence>
<dbReference type="OrthoDB" id="10495297at2759"/>
<organism evidence="2 3">
    <name type="scientific">Trichonephila inaurata madagascariensis</name>
    <dbReference type="NCBI Taxonomy" id="2747483"/>
    <lineage>
        <taxon>Eukaryota</taxon>
        <taxon>Metazoa</taxon>
        <taxon>Ecdysozoa</taxon>
        <taxon>Arthropoda</taxon>
        <taxon>Chelicerata</taxon>
        <taxon>Arachnida</taxon>
        <taxon>Araneae</taxon>
        <taxon>Araneomorphae</taxon>
        <taxon>Entelegynae</taxon>
        <taxon>Araneoidea</taxon>
        <taxon>Nephilidae</taxon>
        <taxon>Trichonephila</taxon>
        <taxon>Trichonephila inaurata</taxon>
    </lineage>
</organism>
<feature type="compositionally biased region" description="Basic and acidic residues" evidence="1">
    <location>
        <begin position="29"/>
        <end position="46"/>
    </location>
</feature>